<protein>
    <submittedName>
        <fullName evidence="1">Uncharacterized protein</fullName>
    </submittedName>
</protein>
<accession>A0A0G0LZB5</accession>
<evidence type="ECO:0000313" key="2">
    <source>
        <dbReference type="Proteomes" id="UP000034325"/>
    </source>
</evidence>
<proteinExistence type="predicted"/>
<dbReference type="AlphaFoldDB" id="A0A0G0LZB5"/>
<reference evidence="1 2" key="1">
    <citation type="journal article" date="2015" name="Nature">
        <title>rRNA introns, odd ribosomes, and small enigmatic genomes across a large radiation of phyla.</title>
        <authorList>
            <person name="Brown C.T."/>
            <person name="Hug L.A."/>
            <person name="Thomas B.C."/>
            <person name="Sharon I."/>
            <person name="Castelle C.J."/>
            <person name="Singh A."/>
            <person name="Wilkins M.J."/>
            <person name="Williams K.H."/>
            <person name="Banfield J.F."/>
        </authorList>
    </citation>
    <scope>NUCLEOTIDE SEQUENCE [LARGE SCALE GENOMIC DNA]</scope>
</reference>
<gene>
    <name evidence="1" type="ORF">UT23_C0014G0004</name>
</gene>
<name>A0A0G0LZB5_9BACT</name>
<comment type="caution">
    <text evidence="1">The sequence shown here is derived from an EMBL/GenBank/DDBJ whole genome shotgun (WGS) entry which is preliminary data.</text>
</comment>
<organism evidence="1 2">
    <name type="scientific">Candidatus Woesebacteria bacterium GW2011_GWA1_39_12</name>
    <dbReference type="NCBI Taxonomy" id="1618549"/>
    <lineage>
        <taxon>Bacteria</taxon>
        <taxon>Candidatus Woeseibacteriota</taxon>
    </lineage>
</organism>
<evidence type="ECO:0000313" key="1">
    <source>
        <dbReference type="EMBL" id="KKQ97268.1"/>
    </source>
</evidence>
<dbReference type="EMBL" id="LBWA01000014">
    <property type="protein sequence ID" value="KKQ97268.1"/>
    <property type="molecule type" value="Genomic_DNA"/>
</dbReference>
<sequence>MVDDNKDFEIEVMPDRFEGVLSLDNGSAKAEIALGDAHWTLTRLVGEDTANKLLWEVTKFKKEVDKMRLEGVALGSTDLQPAVDSLYYDSGGNMKDPKTFGLDTERELRLAAHVVSSFVKEV</sequence>
<dbReference type="Proteomes" id="UP000034325">
    <property type="component" value="Unassembled WGS sequence"/>
</dbReference>